<feature type="signal peptide" evidence="1">
    <location>
        <begin position="1"/>
        <end position="22"/>
    </location>
</feature>
<gene>
    <name evidence="2" type="ORF">C4K07_4138</name>
</gene>
<dbReference type="RefSeq" id="WP_124301898.1">
    <property type="nucleotide sequence ID" value="NZ_CP027749.1"/>
</dbReference>
<organism evidence="2 3">
    <name type="scientific">Pseudomonas chlororaphis subsp. aureofaciens</name>
    <dbReference type="NCBI Taxonomy" id="587851"/>
    <lineage>
        <taxon>Bacteria</taxon>
        <taxon>Pseudomonadati</taxon>
        <taxon>Pseudomonadota</taxon>
        <taxon>Gammaproteobacteria</taxon>
        <taxon>Pseudomonadales</taxon>
        <taxon>Pseudomonadaceae</taxon>
        <taxon>Pseudomonas</taxon>
    </lineage>
</organism>
<protein>
    <recommendedName>
        <fullName evidence="4">DUF3757 domain-containing protein</fullName>
    </recommendedName>
</protein>
<evidence type="ECO:0000256" key="1">
    <source>
        <dbReference type="SAM" id="SignalP"/>
    </source>
</evidence>
<dbReference type="AlphaFoldDB" id="A0AAD0ZIQ5"/>
<keyword evidence="1" id="KW-0732">Signal</keyword>
<reference evidence="2 3" key="1">
    <citation type="submission" date="2018-03" db="EMBL/GenBank/DDBJ databases">
        <title>Diversity of phytobeneficial traits revealed by whole-genome analysis of worldwide-isolated phenazine-producing Pseudomonas spp.</title>
        <authorList>
            <person name="Biessy A."/>
            <person name="Novinscak A."/>
            <person name="Blom J."/>
            <person name="Leger G."/>
            <person name="Thomashow L.S."/>
            <person name="Cazorla F.M."/>
            <person name="Josic D."/>
            <person name="Filion M."/>
        </authorList>
    </citation>
    <scope>NUCLEOTIDE SEQUENCE [LARGE SCALE GENOMIC DNA]</scope>
    <source>
        <strain evidence="2 3">ChPhzS24</strain>
    </source>
</reference>
<evidence type="ECO:0008006" key="4">
    <source>
        <dbReference type="Google" id="ProtNLM"/>
    </source>
</evidence>
<evidence type="ECO:0000313" key="3">
    <source>
        <dbReference type="Proteomes" id="UP000280455"/>
    </source>
</evidence>
<dbReference type="Proteomes" id="UP000280455">
    <property type="component" value="Chromosome"/>
</dbReference>
<accession>A0AAD0ZIQ5</accession>
<feature type="chain" id="PRO_5041915522" description="DUF3757 domain-containing protein" evidence="1">
    <location>
        <begin position="23"/>
        <end position="149"/>
    </location>
</feature>
<name>A0AAD0ZIQ5_9PSED</name>
<proteinExistence type="predicted"/>
<dbReference type="EMBL" id="CP027750">
    <property type="protein sequence ID" value="AZE30915.1"/>
    <property type="molecule type" value="Genomic_DNA"/>
</dbReference>
<evidence type="ECO:0000313" key="2">
    <source>
        <dbReference type="EMBL" id="AZE30915.1"/>
    </source>
</evidence>
<sequence>MNRLLPASALLGLLLTSLGSLAATKNEPEPHLYYSMTPGRYALIGQEPDGGVTYSGNAEIRYQDGTLTLVKTINGTTTTATGKVERASIAEADVLRFYWPGHSSTCLLRGDLDNYSRLSCYWIDNGAEHKRPGLEAYFPTEAWPENRQR</sequence>